<evidence type="ECO:0000313" key="1">
    <source>
        <dbReference type="EMBL" id="KZW00575.1"/>
    </source>
</evidence>
<dbReference type="InParanoid" id="A0A165ND62"/>
<dbReference type="EMBL" id="KV425900">
    <property type="protein sequence ID" value="KZW00575.1"/>
    <property type="molecule type" value="Genomic_DNA"/>
</dbReference>
<proteinExistence type="predicted"/>
<reference evidence="1 2" key="1">
    <citation type="journal article" date="2016" name="Mol. Biol. Evol.">
        <title>Comparative Genomics of Early-Diverging Mushroom-Forming Fungi Provides Insights into the Origins of Lignocellulose Decay Capabilities.</title>
        <authorList>
            <person name="Nagy L.G."/>
            <person name="Riley R."/>
            <person name="Tritt A."/>
            <person name="Adam C."/>
            <person name="Daum C."/>
            <person name="Floudas D."/>
            <person name="Sun H."/>
            <person name="Yadav J.S."/>
            <person name="Pangilinan J."/>
            <person name="Larsson K.H."/>
            <person name="Matsuura K."/>
            <person name="Barry K."/>
            <person name="Labutti K."/>
            <person name="Kuo R."/>
            <person name="Ohm R.A."/>
            <person name="Bhattacharya S.S."/>
            <person name="Shirouzu T."/>
            <person name="Yoshinaga Y."/>
            <person name="Martin F.M."/>
            <person name="Grigoriev I.V."/>
            <person name="Hibbett D.S."/>
        </authorList>
    </citation>
    <scope>NUCLEOTIDE SEQUENCE [LARGE SCALE GENOMIC DNA]</scope>
    <source>
        <strain evidence="1 2">HHB12029</strain>
    </source>
</reference>
<dbReference type="Proteomes" id="UP000077266">
    <property type="component" value="Unassembled WGS sequence"/>
</dbReference>
<keyword evidence="2" id="KW-1185">Reference proteome</keyword>
<sequence length="72" mass="7926">MTHIIICKITSPLPSRPPSPLLEYSPSHRSVRAAISHGPVAVIVSDDVCAFLLIHLYTRKKAYISLYPCAPI</sequence>
<evidence type="ECO:0000313" key="2">
    <source>
        <dbReference type="Proteomes" id="UP000077266"/>
    </source>
</evidence>
<organism evidence="1 2">
    <name type="scientific">Exidia glandulosa HHB12029</name>
    <dbReference type="NCBI Taxonomy" id="1314781"/>
    <lineage>
        <taxon>Eukaryota</taxon>
        <taxon>Fungi</taxon>
        <taxon>Dikarya</taxon>
        <taxon>Basidiomycota</taxon>
        <taxon>Agaricomycotina</taxon>
        <taxon>Agaricomycetes</taxon>
        <taxon>Auriculariales</taxon>
        <taxon>Exidiaceae</taxon>
        <taxon>Exidia</taxon>
    </lineage>
</organism>
<gene>
    <name evidence="1" type="ORF">EXIGLDRAFT_145323</name>
</gene>
<accession>A0A165ND62</accession>
<dbReference type="AlphaFoldDB" id="A0A165ND62"/>
<name>A0A165ND62_EXIGL</name>
<protein>
    <submittedName>
        <fullName evidence="1">Uncharacterized protein</fullName>
    </submittedName>
</protein>